<feature type="domain" description="Aspartate/ornithine carbamoyltransferase carbamoyl-P binding" evidence="9">
    <location>
        <begin position="6"/>
        <end position="147"/>
    </location>
</feature>
<dbReference type="NCBIfam" id="NF002032">
    <property type="entry name" value="PRK00856.1"/>
    <property type="match status" value="1"/>
</dbReference>
<dbReference type="HOGENOM" id="CLU_043846_2_0_0"/>
<dbReference type="EC" id="2.1.3.2" evidence="7"/>
<comment type="function">
    <text evidence="5 7">Catalyzes the condensation of carbamoyl phosphate and aspartate to form carbamoyl aspartate and inorganic phosphate, the committed step in the de novo pyrimidine nucleotide biosynthesis pathway.</text>
</comment>
<feature type="binding site" evidence="7">
    <location>
        <position position="59"/>
    </location>
    <ligand>
        <name>carbamoyl phosphate</name>
        <dbReference type="ChEBI" id="CHEBI:58228"/>
    </ligand>
</feature>
<dbReference type="Proteomes" id="UP000002366">
    <property type="component" value="Chromosome"/>
</dbReference>
<feature type="domain" description="Aspartate/ornithine carbamoyltransferase Asp/Orn-binding" evidence="8">
    <location>
        <begin position="156"/>
        <end position="302"/>
    </location>
</feature>
<dbReference type="GO" id="GO:0006520">
    <property type="term" value="P:amino acid metabolic process"/>
    <property type="evidence" value="ECO:0007669"/>
    <property type="project" value="InterPro"/>
</dbReference>
<keyword evidence="11" id="KW-1185">Reference proteome</keyword>
<evidence type="ECO:0000313" key="11">
    <source>
        <dbReference type="Proteomes" id="UP000002366"/>
    </source>
</evidence>
<evidence type="ECO:0000259" key="9">
    <source>
        <dbReference type="Pfam" id="PF02729"/>
    </source>
</evidence>
<dbReference type="InterPro" id="IPR002082">
    <property type="entry name" value="Asp_carbamoyltransf"/>
</dbReference>
<name>D5EGN5_AMICL</name>
<dbReference type="OrthoDB" id="9802587at2"/>
<reference evidence="10 11" key="1">
    <citation type="journal article" date="2010" name="Stand. Genomic Sci.">
        <title>Complete genome sequence of Aminobacterium colombiense type strain (ALA-1).</title>
        <authorList>
            <person name="Chertkov O."/>
            <person name="Sikorski J."/>
            <person name="Brambilla E."/>
            <person name="Lapidus A."/>
            <person name="Copeland A."/>
            <person name="Glavina Del Rio T."/>
            <person name="Nolan M."/>
            <person name="Lucas S."/>
            <person name="Tice H."/>
            <person name="Cheng J.F."/>
            <person name="Han C."/>
            <person name="Detter J.C."/>
            <person name="Bruce D."/>
            <person name="Tapia R."/>
            <person name="Goodwin L."/>
            <person name="Pitluck S."/>
            <person name="Liolios K."/>
            <person name="Ivanova N."/>
            <person name="Mavromatis K."/>
            <person name="Ovchinnikova G."/>
            <person name="Pati A."/>
            <person name="Chen A."/>
            <person name="Palaniappan K."/>
            <person name="Land M."/>
            <person name="Hauser L."/>
            <person name="Chang Y.J."/>
            <person name="Jeffries C.D."/>
            <person name="Spring S."/>
            <person name="Rohde M."/>
            <person name="Goker M."/>
            <person name="Bristow J."/>
            <person name="Eisen J.A."/>
            <person name="Markowitz V."/>
            <person name="Hugenholtz P."/>
            <person name="Kyrpides N.C."/>
            <person name="Klenk H.P."/>
        </authorList>
    </citation>
    <scope>NUCLEOTIDE SEQUENCE [LARGE SCALE GENOMIC DNA]</scope>
    <source>
        <strain evidence="11">DSM 12261 / ALA-1</strain>
    </source>
</reference>
<dbReference type="GO" id="GO:0044205">
    <property type="term" value="P:'de novo' UMP biosynthetic process"/>
    <property type="evidence" value="ECO:0007669"/>
    <property type="project" value="UniProtKB-UniRule"/>
</dbReference>
<dbReference type="eggNOG" id="COG0540">
    <property type="taxonomic scope" value="Bacteria"/>
</dbReference>
<dbReference type="InterPro" id="IPR006131">
    <property type="entry name" value="Asp_carbamoyltransf_Asp/Orn-bd"/>
</dbReference>
<feature type="binding site" evidence="7">
    <location>
        <position position="140"/>
    </location>
    <ligand>
        <name>carbamoyl phosphate</name>
        <dbReference type="ChEBI" id="CHEBI:58228"/>
    </ligand>
</feature>
<feature type="binding site" evidence="7">
    <location>
        <position position="58"/>
    </location>
    <ligand>
        <name>carbamoyl phosphate</name>
        <dbReference type="ChEBI" id="CHEBI:58228"/>
    </ligand>
</feature>
<sequence length="309" mass="34374">MQWRHRHLISLEDWTREELEFFLGQADYMEELMNRPIKKVPALRGKMIVNFFFESSTRTRVSFELAEKMLSADVVNWSTSGSSVSKGETMRDTAWTLEAMGADAVVIRHSAVGAADYLARKLHRASVFNAGDGTNGHPTQALLDLHAARRRFGKLEGKRMAIVGDVLHSRVARSDIQAFSKMGVEVVLSGPRTLMPLYHNELGAAYEPDPKKAVAGADMVYLLRIQKERQEEGLIPSIDEYHRRYGATEELVALADANAVVMHPGPINREVEIASSVADGDRSIILKQVRSGVAVRMALLYLCLGGVRN</sequence>
<protein>
    <recommendedName>
        <fullName evidence="7">Aspartate carbamoyltransferase</fullName>
        <ecNumber evidence="7">2.1.3.2</ecNumber>
    </recommendedName>
    <alternativeName>
        <fullName evidence="7">Aspartate transcarbamylase</fullName>
        <shortName evidence="7">ATCase</shortName>
    </alternativeName>
</protein>
<dbReference type="AlphaFoldDB" id="D5EGN5"/>
<keyword evidence="4 7" id="KW-0665">Pyrimidine biosynthesis</keyword>
<feature type="binding site" evidence="7">
    <location>
        <position position="137"/>
    </location>
    <ligand>
        <name>carbamoyl phosphate</name>
        <dbReference type="ChEBI" id="CHEBI:58228"/>
    </ligand>
</feature>
<dbReference type="SUPFAM" id="SSF53671">
    <property type="entry name" value="Aspartate/ornithine carbamoyltransferase"/>
    <property type="match status" value="1"/>
</dbReference>
<proteinExistence type="inferred from homology"/>
<evidence type="ECO:0000256" key="7">
    <source>
        <dbReference type="HAMAP-Rule" id="MF_00001"/>
    </source>
</evidence>
<dbReference type="KEGG" id="aco:Amico_1601"/>
<dbReference type="Gene3D" id="3.40.50.1370">
    <property type="entry name" value="Aspartate/ornithine carbamoyltransferase"/>
    <property type="match status" value="2"/>
</dbReference>
<dbReference type="GO" id="GO:0004070">
    <property type="term" value="F:aspartate carbamoyltransferase activity"/>
    <property type="evidence" value="ECO:0007669"/>
    <property type="project" value="UniProtKB-UniRule"/>
</dbReference>
<comment type="subunit">
    <text evidence="7">Heterododecamer (2C3:3R2) of six catalytic PyrB chains organized as two trimers (C3), and six regulatory PyrI chains organized as three dimers (R2).</text>
</comment>
<evidence type="ECO:0000256" key="1">
    <source>
        <dbReference type="ARBA" id="ARBA00004852"/>
    </source>
</evidence>
<dbReference type="PANTHER" id="PTHR45753:SF6">
    <property type="entry name" value="ASPARTATE CARBAMOYLTRANSFERASE"/>
    <property type="match status" value="1"/>
</dbReference>
<dbReference type="GO" id="GO:0005829">
    <property type="term" value="C:cytosol"/>
    <property type="evidence" value="ECO:0007669"/>
    <property type="project" value="TreeGrafter"/>
</dbReference>
<dbReference type="InterPro" id="IPR036901">
    <property type="entry name" value="Asp/Orn_carbamoylTrfase_sf"/>
</dbReference>
<feature type="binding site" evidence="7">
    <location>
        <position position="86"/>
    </location>
    <ligand>
        <name>L-aspartate</name>
        <dbReference type="ChEBI" id="CHEBI:29991"/>
    </ligand>
</feature>
<organism evidence="10 11">
    <name type="scientific">Aminobacterium colombiense (strain DSM 12261 / ALA-1)</name>
    <dbReference type="NCBI Taxonomy" id="572547"/>
    <lineage>
        <taxon>Bacteria</taxon>
        <taxon>Thermotogati</taxon>
        <taxon>Synergistota</taxon>
        <taxon>Synergistia</taxon>
        <taxon>Synergistales</taxon>
        <taxon>Aminobacteriaceae</taxon>
        <taxon>Aminobacterium</taxon>
    </lineage>
</organism>
<evidence type="ECO:0000256" key="6">
    <source>
        <dbReference type="ARBA" id="ARBA00048859"/>
    </source>
</evidence>
<evidence type="ECO:0000256" key="3">
    <source>
        <dbReference type="ARBA" id="ARBA00022679"/>
    </source>
</evidence>
<feature type="binding site" evidence="7">
    <location>
        <position position="170"/>
    </location>
    <ligand>
        <name>L-aspartate</name>
        <dbReference type="ChEBI" id="CHEBI:29991"/>
    </ligand>
</feature>
<feature type="binding site" evidence="7">
    <location>
        <position position="266"/>
    </location>
    <ligand>
        <name>carbamoyl phosphate</name>
        <dbReference type="ChEBI" id="CHEBI:58228"/>
    </ligand>
</feature>
<dbReference type="GO" id="GO:0016597">
    <property type="term" value="F:amino acid binding"/>
    <property type="evidence" value="ECO:0007669"/>
    <property type="project" value="InterPro"/>
</dbReference>
<comment type="similarity">
    <text evidence="2 7">Belongs to the aspartate/ornithine carbamoyltransferase superfamily. ATCase family.</text>
</comment>
<keyword evidence="3 7" id="KW-0808">Transferase</keyword>
<dbReference type="NCBIfam" id="TIGR00670">
    <property type="entry name" value="asp_carb_tr"/>
    <property type="match status" value="1"/>
</dbReference>
<comment type="pathway">
    <text evidence="1 7">Pyrimidine metabolism; UMP biosynthesis via de novo pathway; (S)-dihydroorotate from bicarbonate: step 2/3.</text>
</comment>
<accession>D5EGN5</accession>
<dbReference type="GO" id="GO:0006207">
    <property type="term" value="P:'de novo' pyrimidine nucleobase biosynthetic process"/>
    <property type="evidence" value="ECO:0007669"/>
    <property type="project" value="InterPro"/>
</dbReference>
<dbReference type="STRING" id="572547.Amico_1601"/>
<dbReference type="PRINTS" id="PR00100">
    <property type="entry name" value="AOTCASE"/>
</dbReference>
<dbReference type="Pfam" id="PF00185">
    <property type="entry name" value="OTCace"/>
    <property type="match status" value="1"/>
</dbReference>
<feature type="binding site" evidence="7">
    <location>
        <position position="108"/>
    </location>
    <ligand>
        <name>carbamoyl phosphate</name>
        <dbReference type="ChEBI" id="CHEBI:58228"/>
    </ligand>
</feature>
<dbReference type="PRINTS" id="PR00101">
    <property type="entry name" value="ATCASE"/>
</dbReference>
<dbReference type="PANTHER" id="PTHR45753">
    <property type="entry name" value="ORNITHINE CARBAMOYLTRANSFERASE, MITOCHONDRIAL"/>
    <property type="match status" value="1"/>
</dbReference>
<feature type="binding site" evidence="7">
    <location>
        <position position="224"/>
    </location>
    <ligand>
        <name>L-aspartate</name>
        <dbReference type="ChEBI" id="CHEBI:29991"/>
    </ligand>
</feature>
<dbReference type="RefSeq" id="WP_013048980.1">
    <property type="nucleotide sequence ID" value="NC_014011.1"/>
</dbReference>
<gene>
    <name evidence="7" type="primary">pyrB</name>
    <name evidence="10" type="ordered locus">Amico_1601</name>
</gene>
<dbReference type="Pfam" id="PF02729">
    <property type="entry name" value="OTCace_N"/>
    <property type="match status" value="1"/>
</dbReference>
<dbReference type="InterPro" id="IPR006132">
    <property type="entry name" value="Asp/Orn_carbamoyltranf_P-bd"/>
</dbReference>
<dbReference type="PROSITE" id="PS00097">
    <property type="entry name" value="CARBAMOYLTRANSFERASE"/>
    <property type="match status" value="1"/>
</dbReference>
<evidence type="ECO:0000256" key="2">
    <source>
        <dbReference type="ARBA" id="ARBA00008896"/>
    </source>
</evidence>
<feature type="binding site" evidence="7">
    <location>
        <position position="265"/>
    </location>
    <ligand>
        <name>carbamoyl phosphate</name>
        <dbReference type="ChEBI" id="CHEBI:58228"/>
    </ligand>
</feature>
<comment type="catalytic activity">
    <reaction evidence="6 7">
        <text>carbamoyl phosphate + L-aspartate = N-carbamoyl-L-aspartate + phosphate + H(+)</text>
        <dbReference type="Rhea" id="RHEA:20013"/>
        <dbReference type="ChEBI" id="CHEBI:15378"/>
        <dbReference type="ChEBI" id="CHEBI:29991"/>
        <dbReference type="ChEBI" id="CHEBI:32814"/>
        <dbReference type="ChEBI" id="CHEBI:43474"/>
        <dbReference type="ChEBI" id="CHEBI:58228"/>
        <dbReference type="EC" id="2.1.3.2"/>
    </reaction>
</comment>
<dbReference type="HAMAP" id="MF_00001">
    <property type="entry name" value="Asp_carb_tr"/>
    <property type="match status" value="1"/>
</dbReference>
<evidence type="ECO:0000259" key="8">
    <source>
        <dbReference type="Pfam" id="PF00185"/>
    </source>
</evidence>
<evidence type="ECO:0000256" key="5">
    <source>
        <dbReference type="ARBA" id="ARBA00043884"/>
    </source>
</evidence>
<dbReference type="EMBL" id="CP001997">
    <property type="protein sequence ID" value="ADE57717.1"/>
    <property type="molecule type" value="Genomic_DNA"/>
</dbReference>
<dbReference type="UniPathway" id="UPA00070">
    <property type="reaction ID" value="UER00116"/>
</dbReference>
<evidence type="ECO:0000313" key="10">
    <source>
        <dbReference type="EMBL" id="ADE57717.1"/>
    </source>
</evidence>
<evidence type="ECO:0000256" key="4">
    <source>
        <dbReference type="ARBA" id="ARBA00022975"/>
    </source>
</evidence>
<dbReference type="InterPro" id="IPR006130">
    <property type="entry name" value="Asp/Orn_carbamoylTrfase"/>
</dbReference>